<evidence type="ECO:0000256" key="1">
    <source>
        <dbReference type="SAM" id="MobiDB-lite"/>
    </source>
</evidence>
<evidence type="ECO:0000313" key="3">
    <source>
        <dbReference type="Proteomes" id="UP000256690"/>
    </source>
</evidence>
<feature type="region of interest" description="Disordered" evidence="1">
    <location>
        <begin position="1"/>
        <end position="45"/>
    </location>
</feature>
<protein>
    <submittedName>
        <fullName evidence="2">Uncharacterized protein</fullName>
    </submittedName>
</protein>
<dbReference type="AlphaFoldDB" id="A0A3D8QV99"/>
<reference evidence="2 3" key="1">
    <citation type="journal article" date="2018" name="IMA Fungus">
        <title>IMA Genome-F 9: Draft genome sequence of Annulohypoxylon stygium, Aspergillus mulundensis, Berkeleyomyces basicola (syn. Thielaviopsis basicola), Ceratocystis smalleyi, two Cercospora beticola strains, Coleophoma cylindrospora, Fusarium fracticaudum, Phialophora cf. hyalina, and Morchella septimelata.</title>
        <authorList>
            <person name="Wingfield B.D."/>
            <person name="Bills G.F."/>
            <person name="Dong Y."/>
            <person name="Huang W."/>
            <person name="Nel W.J."/>
            <person name="Swalarsk-Parry B.S."/>
            <person name="Vaghefi N."/>
            <person name="Wilken P.M."/>
            <person name="An Z."/>
            <person name="de Beer Z.W."/>
            <person name="De Vos L."/>
            <person name="Chen L."/>
            <person name="Duong T.A."/>
            <person name="Gao Y."/>
            <person name="Hammerbacher A."/>
            <person name="Kikkert J.R."/>
            <person name="Li Y."/>
            <person name="Li H."/>
            <person name="Li K."/>
            <person name="Li Q."/>
            <person name="Liu X."/>
            <person name="Ma X."/>
            <person name="Naidoo K."/>
            <person name="Pethybridge S.J."/>
            <person name="Sun J."/>
            <person name="Steenkamp E.T."/>
            <person name="van der Nest M.A."/>
            <person name="van Wyk S."/>
            <person name="Wingfield M.J."/>
            <person name="Xiong C."/>
            <person name="Yue Q."/>
            <person name="Zhang X."/>
        </authorList>
    </citation>
    <scope>NUCLEOTIDE SEQUENCE [LARGE SCALE GENOMIC DNA]</scope>
    <source>
        <strain evidence="2 3">DSM 5745</strain>
    </source>
</reference>
<feature type="compositionally biased region" description="Pro residues" evidence="1">
    <location>
        <begin position="15"/>
        <end position="24"/>
    </location>
</feature>
<feature type="compositionally biased region" description="Polar residues" evidence="1">
    <location>
        <begin position="1"/>
        <end position="11"/>
    </location>
</feature>
<accession>A0A3D8QV99</accession>
<evidence type="ECO:0000313" key="2">
    <source>
        <dbReference type="EMBL" id="RDW65697.1"/>
    </source>
</evidence>
<feature type="compositionally biased region" description="Acidic residues" evidence="1">
    <location>
        <begin position="248"/>
        <end position="269"/>
    </location>
</feature>
<dbReference type="Proteomes" id="UP000256690">
    <property type="component" value="Unassembled WGS sequence"/>
</dbReference>
<feature type="compositionally biased region" description="Acidic residues" evidence="1">
    <location>
        <begin position="79"/>
        <end position="108"/>
    </location>
</feature>
<dbReference type="GeneID" id="38119806"/>
<comment type="caution">
    <text evidence="2">The sequence shown here is derived from an EMBL/GenBank/DDBJ whole genome shotgun (WGS) entry which is preliminary data.</text>
</comment>
<feature type="compositionally biased region" description="Acidic residues" evidence="1">
    <location>
        <begin position="132"/>
        <end position="142"/>
    </location>
</feature>
<dbReference type="RefSeq" id="XP_026599800.1">
    <property type="nucleotide sequence ID" value="XM_026751452.1"/>
</dbReference>
<name>A0A3D8QV99_9EURO</name>
<dbReference type="EMBL" id="PVWQ01000013">
    <property type="protein sequence ID" value="RDW65697.1"/>
    <property type="molecule type" value="Genomic_DNA"/>
</dbReference>
<keyword evidence="3" id="KW-1185">Reference proteome</keyword>
<feature type="region of interest" description="Disordered" evidence="1">
    <location>
        <begin position="71"/>
        <end position="161"/>
    </location>
</feature>
<proteinExistence type="predicted"/>
<feature type="region of interest" description="Disordered" evidence="1">
    <location>
        <begin position="247"/>
        <end position="269"/>
    </location>
</feature>
<organism evidence="2 3">
    <name type="scientific">Aspergillus mulundensis</name>
    <dbReference type="NCBI Taxonomy" id="1810919"/>
    <lineage>
        <taxon>Eukaryota</taxon>
        <taxon>Fungi</taxon>
        <taxon>Dikarya</taxon>
        <taxon>Ascomycota</taxon>
        <taxon>Pezizomycotina</taxon>
        <taxon>Eurotiomycetes</taxon>
        <taxon>Eurotiomycetidae</taxon>
        <taxon>Eurotiales</taxon>
        <taxon>Aspergillaceae</taxon>
        <taxon>Aspergillus</taxon>
        <taxon>Aspergillus subgen. Nidulantes</taxon>
    </lineage>
</organism>
<sequence>MDTPASMNADSSEPASPPATPTPKPKARAESEPSPLERPSNPPTEYFYHEYRFGPRDIDWSKWGIDLLKFPTVRSDSPAEGDDYDEEEDEDWLSEDEDLEDNCEEEDESWRAEIFEDDCEADGRSDASSVSEYEDEPEDEEEAHSSNLDDQGDDNDGMGRTLTDADVRQLKRFAILTYPGSRFIELPQFKRFLTKVRREQILWILGRHWDLEAASATKVKRVTTFTIQHPDPAKQKIIAAACGNSMEETWDQDPDNDNDNDDENEDDSPFDVLRILRAKDDATLRELVRNTFTQMHAYETLRYFVPGGFGNEAYMAELYGSAVVLGGENGEGFGLDSEDWWERVSSIPGDLPSSEEEVAELQRVW</sequence>
<gene>
    <name evidence="2" type="ORF">DSM5745_09436</name>
</gene>